<dbReference type="EMBL" id="CP111014">
    <property type="protein sequence ID" value="WAQ97789.1"/>
    <property type="molecule type" value="Genomic_DNA"/>
</dbReference>
<evidence type="ECO:0000313" key="2">
    <source>
        <dbReference type="Proteomes" id="UP001164746"/>
    </source>
</evidence>
<organism evidence="1 2">
    <name type="scientific">Mya arenaria</name>
    <name type="common">Soft-shell clam</name>
    <dbReference type="NCBI Taxonomy" id="6604"/>
    <lineage>
        <taxon>Eukaryota</taxon>
        <taxon>Metazoa</taxon>
        <taxon>Spiralia</taxon>
        <taxon>Lophotrochozoa</taxon>
        <taxon>Mollusca</taxon>
        <taxon>Bivalvia</taxon>
        <taxon>Autobranchia</taxon>
        <taxon>Heteroconchia</taxon>
        <taxon>Euheterodonta</taxon>
        <taxon>Imparidentia</taxon>
        <taxon>Neoheterodontei</taxon>
        <taxon>Myida</taxon>
        <taxon>Myoidea</taxon>
        <taxon>Myidae</taxon>
        <taxon>Mya</taxon>
    </lineage>
</organism>
<dbReference type="Proteomes" id="UP001164746">
    <property type="component" value="Chromosome 3"/>
</dbReference>
<keyword evidence="2" id="KW-1185">Reference proteome</keyword>
<sequence>MHKPFNERNVGDWVVLIADLVVVAYHADFSLGERLLRSDEVKEEDIGWLTFPTVRMSFANGCVVRYIHYSNQ</sequence>
<feature type="non-terminal residue" evidence="1">
    <location>
        <position position="72"/>
    </location>
</feature>
<accession>A0ABY7DMM8</accession>
<protein>
    <submittedName>
        <fullName evidence="1">Uncharacterized protein</fullName>
    </submittedName>
</protein>
<name>A0ABY7DMM8_MYAAR</name>
<proteinExistence type="predicted"/>
<evidence type="ECO:0000313" key="1">
    <source>
        <dbReference type="EMBL" id="WAQ97789.1"/>
    </source>
</evidence>
<reference evidence="1" key="1">
    <citation type="submission" date="2022-11" db="EMBL/GenBank/DDBJ databases">
        <title>Centuries of genome instability and evolution in soft-shell clam transmissible cancer (bioRxiv).</title>
        <authorList>
            <person name="Hart S.F.M."/>
            <person name="Yonemitsu M.A."/>
            <person name="Giersch R.M."/>
            <person name="Beal B.F."/>
            <person name="Arriagada G."/>
            <person name="Davis B.W."/>
            <person name="Ostrander E.A."/>
            <person name="Goff S.P."/>
            <person name="Metzger M.J."/>
        </authorList>
    </citation>
    <scope>NUCLEOTIDE SEQUENCE</scope>
    <source>
        <strain evidence="1">MELC-2E11</strain>
        <tissue evidence="1">Siphon/mantle</tissue>
    </source>
</reference>
<gene>
    <name evidence="1" type="ORF">MAR_022162</name>
</gene>